<accession>I3IHP3</accession>
<proteinExistence type="predicted"/>
<name>I3IHP3_9BACT</name>
<dbReference type="SUPFAM" id="SSF49464">
    <property type="entry name" value="Carboxypeptidase regulatory domain-like"/>
    <property type="match status" value="1"/>
</dbReference>
<protein>
    <recommendedName>
        <fullName evidence="4">TonB-dependent receptor</fullName>
    </recommendedName>
</protein>
<dbReference type="AlphaFoldDB" id="I3IHP3"/>
<dbReference type="EMBL" id="BAFH01000002">
    <property type="protein sequence ID" value="GAB61238.1"/>
    <property type="molecule type" value="Genomic_DNA"/>
</dbReference>
<dbReference type="InterPro" id="IPR008969">
    <property type="entry name" value="CarboxyPept-like_regulatory"/>
</dbReference>
<evidence type="ECO:0000313" key="2">
    <source>
        <dbReference type="EMBL" id="GAB61238.1"/>
    </source>
</evidence>
<feature type="compositionally biased region" description="Polar residues" evidence="1">
    <location>
        <begin position="23"/>
        <end position="35"/>
    </location>
</feature>
<dbReference type="Gene3D" id="2.60.40.1120">
    <property type="entry name" value="Carboxypeptidase-like, regulatory domain"/>
    <property type="match status" value="1"/>
</dbReference>
<organism evidence="2 3">
    <name type="scientific">Candidatus Jettenia caeni</name>
    <dbReference type="NCBI Taxonomy" id="247490"/>
    <lineage>
        <taxon>Bacteria</taxon>
        <taxon>Pseudomonadati</taxon>
        <taxon>Planctomycetota</taxon>
        <taxon>Candidatus Brocadiia</taxon>
        <taxon>Candidatus Brocadiales</taxon>
        <taxon>Candidatus Brocadiaceae</taxon>
        <taxon>Candidatus Jettenia</taxon>
    </lineage>
</organism>
<gene>
    <name evidence="2" type="ORF">KSU1_B0381</name>
</gene>
<keyword evidence="3" id="KW-1185">Reference proteome</keyword>
<evidence type="ECO:0000313" key="3">
    <source>
        <dbReference type="Proteomes" id="UP000002985"/>
    </source>
</evidence>
<comment type="caution">
    <text evidence="2">The sequence shown here is derived from an EMBL/GenBank/DDBJ whole genome shotgun (WGS) entry which is preliminary data.</text>
</comment>
<dbReference type="Proteomes" id="UP000002985">
    <property type="component" value="Unassembled WGS sequence"/>
</dbReference>
<evidence type="ECO:0000256" key="1">
    <source>
        <dbReference type="SAM" id="MobiDB-lite"/>
    </source>
</evidence>
<feature type="region of interest" description="Disordered" evidence="1">
    <location>
        <begin position="1"/>
        <end position="35"/>
    </location>
</feature>
<sequence>MGTVKNQSGAGIPGAQMLFEGPQTHTRNRNSNGGYQTLDLIPGTYKITVTAFGYKPKIEEGVELPATTVVKNYILEPQ</sequence>
<evidence type="ECO:0008006" key="4">
    <source>
        <dbReference type="Google" id="ProtNLM"/>
    </source>
</evidence>
<reference evidence="2 3" key="1">
    <citation type="journal article" date="2012" name="FEBS Lett.">
        <title>Anammox organism KSU-1 expresses a NirK-type copper-containing nitrite reductase instead of a NirS-type with cytochrome cd1.</title>
        <authorList>
            <person name="Hira D."/>
            <person name="Toh H."/>
            <person name="Migita C.T."/>
            <person name="Okubo H."/>
            <person name="Nishiyama T."/>
            <person name="Hattori M."/>
            <person name="Furukawa K."/>
            <person name="Fujii T."/>
        </authorList>
    </citation>
    <scope>NUCLEOTIDE SEQUENCE [LARGE SCALE GENOMIC DNA]</scope>
</reference>
<dbReference type="Pfam" id="PF13620">
    <property type="entry name" value="CarboxypepD_reg"/>
    <property type="match status" value="1"/>
</dbReference>